<feature type="active site" description="For ring-opening step" evidence="2">
    <location>
        <position position="136"/>
    </location>
</feature>
<feature type="site" description="Part of the allosteric site" evidence="2">
    <location>
        <position position="153"/>
    </location>
</feature>
<dbReference type="CDD" id="cd01399">
    <property type="entry name" value="GlcN6P_deaminase"/>
    <property type="match status" value="1"/>
</dbReference>
<keyword evidence="2" id="KW-0119">Carbohydrate metabolism</keyword>
<evidence type="ECO:0000313" key="5">
    <source>
        <dbReference type="Proteomes" id="UP000281094"/>
    </source>
</evidence>
<keyword evidence="2" id="KW-0021">Allosteric enzyme</keyword>
<dbReference type="GO" id="GO:0042802">
    <property type="term" value="F:identical protein binding"/>
    <property type="evidence" value="ECO:0007669"/>
    <property type="project" value="TreeGrafter"/>
</dbReference>
<evidence type="ECO:0000256" key="1">
    <source>
        <dbReference type="ARBA" id="ARBA00022801"/>
    </source>
</evidence>
<comment type="caution">
    <text evidence="2">Lacks conserved residue(s) required for the propagation of feature annotation.</text>
</comment>
<dbReference type="InterPro" id="IPR006148">
    <property type="entry name" value="Glc/Gal-6P_isomerase"/>
</dbReference>
<dbReference type="GO" id="GO:0006043">
    <property type="term" value="P:glucosamine catabolic process"/>
    <property type="evidence" value="ECO:0007669"/>
    <property type="project" value="TreeGrafter"/>
</dbReference>
<gene>
    <name evidence="2 4" type="primary">nagB</name>
    <name evidence="4" type="ORF">D8780_15195</name>
</gene>
<feature type="site" description="Part of the allosteric site" evidence="2">
    <location>
        <position position="155"/>
    </location>
</feature>
<feature type="site" description="Part of the allosteric site" evidence="2">
    <location>
        <position position="146"/>
    </location>
</feature>
<evidence type="ECO:0000259" key="3">
    <source>
        <dbReference type="Pfam" id="PF01182"/>
    </source>
</evidence>
<dbReference type="HAMAP" id="MF_01241">
    <property type="entry name" value="GlcN6P_deamin"/>
    <property type="match status" value="1"/>
</dbReference>
<sequence length="265" mass="28547">MKVLICTDTNAAIDRAAHLMTDRLRDKPKSVFGLATGSTMEPLYDRWIAIAGDEGLSFARARTFNLDEYVGLPASHPQSYHHYMERFFFDRIDIDRANAHLPNGAAPDPAAEAKAYEGRIANAGGIDLQLIGIGRNGHIGFNEPTSSLTSRTRLKTLTRSTLEANAAHFPPGETPPRYVITMGIGTILESRACLLLATGAGKAEAVERMIEGAVSAACPASALQFHPSATIVLDPEAASCLKLRDYYEQVHPAGRETTVEGARGA</sequence>
<comment type="catalytic activity">
    <reaction evidence="2">
        <text>alpha-D-glucosamine 6-phosphate + H2O = beta-D-fructose 6-phosphate + NH4(+)</text>
        <dbReference type="Rhea" id="RHEA:12172"/>
        <dbReference type="ChEBI" id="CHEBI:15377"/>
        <dbReference type="ChEBI" id="CHEBI:28938"/>
        <dbReference type="ChEBI" id="CHEBI:57634"/>
        <dbReference type="ChEBI" id="CHEBI:75989"/>
        <dbReference type="EC" id="3.5.99.6"/>
    </reaction>
</comment>
<dbReference type="Gene3D" id="3.40.50.1360">
    <property type="match status" value="1"/>
</dbReference>
<dbReference type="PANTHER" id="PTHR11280:SF5">
    <property type="entry name" value="GLUCOSAMINE-6-PHOSPHATE ISOMERASE"/>
    <property type="match status" value="1"/>
</dbReference>
<dbReference type="AlphaFoldDB" id="A0A3L7J4B5"/>
<dbReference type="InterPro" id="IPR004547">
    <property type="entry name" value="Glucosamine6P_isomerase"/>
</dbReference>
<feature type="active site" description="For ring-opening step" evidence="2">
    <location>
        <position position="143"/>
    </location>
</feature>
<comment type="function">
    <text evidence="2">Catalyzes the reversible isomerization-deamination of glucosamine 6-phosphate (GlcN6P) to form fructose 6-phosphate (Fru6P) and ammonium ion.</text>
</comment>
<keyword evidence="1 2" id="KW-0378">Hydrolase</keyword>
<feature type="active site" description="Proton acceptor; for ring-opening step" evidence="2">
    <location>
        <position position="138"/>
    </location>
</feature>
<dbReference type="EC" id="3.5.99.6" evidence="2"/>
<dbReference type="GO" id="GO:0005737">
    <property type="term" value="C:cytoplasm"/>
    <property type="evidence" value="ECO:0007669"/>
    <property type="project" value="TreeGrafter"/>
</dbReference>
<dbReference type="NCBIfam" id="TIGR00502">
    <property type="entry name" value="nagB"/>
    <property type="match status" value="1"/>
</dbReference>
<dbReference type="InterPro" id="IPR018321">
    <property type="entry name" value="Glucosamine6P_isomerase_CS"/>
</dbReference>
<dbReference type="Pfam" id="PF01182">
    <property type="entry name" value="Glucosamine_iso"/>
    <property type="match status" value="1"/>
</dbReference>
<protein>
    <recommendedName>
        <fullName evidence="2">Glucosamine-6-phosphate deaminase</fullName>
        <ecNumber evidence="2">3.5.99.6</ecNumber>
    </recommendedName>
    <alternativeName>
        <fullName evidence="2">GlcN6P deaminase</fullName>
        <shortName evidence="2">GNPDA</shortName>
    </alternativeName>
    <alternativeName>
        <fullName evidence="2">Glucosamine-6-phosphate isomerase</fullName>
    </alternativeName>
</protein>
<dbReference type="InterPro" id="IPR037171">
    <property type="entry name" value="NagB/RpiA_transferase-like"/>
</dbReference>
<dbReference type="GO" id="GO:0019262">
    <property type="term" value="P:N-acetylneuraminate catabolic process"/>
    <property type="evidence" value="ECO:0007669"/>
    <property type="project" value="UniProtKB-UniRule"/>
</dbReference>
<feature type="site" description="Part of the allosteric site" evidence="2">
    <location>
        <position position="156"/>
    </location>
</feature>
<reference evidence="4 5" key="1">
    <citation type="submission" date="2018-10" db="EMBL/GenBank/DDBJ databases">
        <title>Notoacmeibacter sp. M2BS9Y-3-1, whole genome shotgun sequence.</title>
        <authorList>
            <person name="Tuo L."/>
        </authorList>
    </citation>
    <scope>NUCLEOTIDE SEQUENCE [LARGE SCALE GENOMIC DNA]</scope>
    <source>
        <strain evidence="4 5">M2BS9Y-3-1</strain>
    </source>
</reference>
<comment type="caution">
    <text evidence="4">The sequence shown here is derived from an EMBL/GenBank/DDBJ whole genome shotgun (WGS) entry which is preliminary data.</text>
</comment>
<comment type="similarity">
    <text evidence="2">Belongs to the glucosamine/galactosamine-6-phosphate isomerase family. NagB subfamily.</text>
</comment>
<dbReference type="PROSITE" id="PS01161">
    <property type="entry name" value="GLC_GALNAC_ISOMERASE"/>
    <property type="match status" value="1"/>
</dbReference>
<dbReference type="Proteomes" id="UP000281094">
    <property type="component" value="Unassembled WGS sequence"/>
</dbReference>
<dbReference type="GO" id="GO:0006046">
    <property type="term" value="P:N-acetylglucosamine catabolic process"/>
    <property type="evidence" value="ECO:0007669"/>
    <property type="project" value="UniProtKB-UniRule"/>
</dbReference>
<dbReference type="EMBL" id="RCWN01000002">
    <property type="protein sequence ID" value="RLQ85299.1"/>
    <property type="molecule type" value="Genomic_DNA"/>
</dbReference>
<dbReference type="SUPFAM" id="SSF100950">
    <property type="entry name" value="NagB/RpiA/CoA transferase-like"/>
    <property type="match status" value="1"/>
</dbReference>
<name>A0A3L7J4B5_9HYPH</name>
<feature type="domain" description="Glucosamine/galactosamine-6-phosphate isomerase" evidence="3">
    <location>
        <begin position="11"/>
        <end position="224"/>
    </location>
</feature>
<dbReference type="PANTHER" id="PTHR11280">
    <property type="entry name" value="GLUCOSAMINE-6-PHOSPHATE ISOMERASE"/>
    <property type="match status" value="1"/>
</dbReference>
<evidence type="ECO:0000313" key="4">
    <source>
        <dbReference type="EMBL" id="RLQ85299.1"/>
    </source>
</evidence>
<dbReference type="RefSeq" id="WP_121646716.1">
    <property type="nucleotide sequence ID" value="NZ_RCWN01000002.1"/>
</dbReference>
<keyword evidence="5" id="KW-1185">Reference proteome</keyword>
<dbReference type="GO" id="GO:0005975">
    <property type="term" value="P:carbohydrate metabolic process"/>
    <property type="evidence" value="ECO:0007669"/>
    <property type="project" value="InterPro"/>
</dbReference>
<dbReference type="GO" id="GO:0004342">
    <property type="term" value="F:glucosamine-6-phosphate deaminase activity"/>
    <property type="evidence" value="ECO:0007669"/>
    <property type="project" value="UniProtKB-UniRule"/>
</dbReference>
<evidence type="ECO:0000256" key="2">
    <source>
        <dbReference type="HAMAP-Rule" id="MF_01241"/>
    </source>
</evidence>
<proteinExistence type="inferred from homology"/>
<dbReference type="UniPathway" id="UPA00629">
    <property type="reaction ID" value="UER00684"/>
</dbReference>
<comment type="pathway">
    <text evidence="2">Amino-sugar metabolism; N-acetylneuraminate degradation; D-fructose 6-phosphate from N-acetylneuraminate: step 5/5.</text>
</comment>
<organism evidence="4 5">
    <name type="scientific">Notoacmeibacter ruber</name>
    <dbReference type="NCBI Taxonomy" id="2670375"/>
    <lineage>
        <taxon>Bacteria</taxon>
        <taxon>Pseudomonadati</taxon>
        <taxon>Pseudomonadota</taxon>
        <taxon>Alphaproteobacteria</taxon>
        <taxon>Hyphomicrobiales</taxon>
        <taxon>Notoacmeibacteraceae</taxon>
        <taxon>Notoacmeibacter</taxon>
    </lineage>
</organism>
<feature type="active site" description="Proton acceptor; for enolization step" evidence="2">
    <location>
        <position position="67"/>
    </location>
</feature>
<accession>A0A3L7J4B5</accession>
<comment type="activity regulation">
    <text evidence="2">Allosterically activated by N-acetylglucosamine 6-phosphate (GlcNAc6P).</text>
</comment>